<accession>A0A439DKF8</accession>
<comment type="caution">
    <text evidence="3">The sequence shown here is derived from an EMBL/GenBank/DDBJ whole genome shotgun (WGS) entry which is preliminary data.</text>
</comment>
<dbReference type="Pfam" id="PF26639">
    <property type="entry name" value="Het-6_barrel"/>
    <property type="match status" value="1"/>
</dbReference>
<feature type="transmembrane region" description="Helical" evidence="1">
    <location>
        <begin position="7"/>
        <end position="27"/>
    </location>
</feature>
<dbReference type="Pfam" id="PF06985">
    <property type="entry name" value="HET"/>
    <property type="match status" value="1"/>
</dbReference>
<sequence>MAASKIFTALSLPLRLASMLIAALLWIFCEYPLQLAIVVFTRLMVLPVSVAITIRFQEQTSKPGTVTSDAAKYLMSFKPVLATWKFILFPIADFVSYLSFALFFVMWYSMMFVCLCLVPASYLLRWPLKPLWRGLEDWKATREILAQRITTKFLSVSGTVYDARYEYWQGEWRGGYVMTPSLRFKIYRVSDLLMEEQWLMRLSRGIPAYAGKISRRVSQAIRILIGATMRSPYIPSVLKVPLAGATLVTAFVEDALEKKVVCLLRSMVESTNGWGSKLQEVEQHAKRSGNEAIYTSRLSSEDMRVLCILPGIQGQPLGCLLYTKPRSSVKYHALSYVWGDPKLERFAKVNSEKCVIGKNLYDCLVRLRQPNTKCELWVDALCINQADPEERSEQVLRMGEIYRNAGKVLIWLGPDVPGIEDIFCPGYRKSQLDGGRDLANTDAVCHLLSSLWWSRVWTVQELILGSSVLVRCGKYNLPWDSFCEVIDSHTKSIKSSDLEKTFYQEYLALKSERKLFTGHVQRRYPLLEQIYKHRGKGATQARDKIYGFYGLLDDASLEVAPNYVLHQSIIEESFAVHFINRYKSLAVIALAEVPTSDTRSDMYWPWFPRWKGDGATSARTPFWTGLGDEIGQQPWSEEAFDASRGNMVKILCEKVGHPYDYAIKLEGWLVDRVVEVSPEMKPETLGEPNCNCLILEQWLKMTRNPNIDPEVRLHSPKPQRLYRTITAGEFGEEQPPGSRIYSQYLAARTAACRGRRLFVTAAGRYGLGPPDTGAGDQVWILFGMAVPAVLREIPQDRGPFGSLAYLGQAYVDDFMNGKDDEQADIPVPKLDSKLVVIATYEDTRTKGTG</sequence>
<keyword evidence="1" id="KW-1133">Transmembrane helix</keyword>
<evidence type="ECO:0000259" key="2">
    <source>
        <dbReference type="Pfam" id="PF06985"/>
    </source>
</evidence>
<dbReference type="InterPro" id="IPR052895">
    <property type="entry name" value="HetReg/Transcr_Mod"/>
</dbReference>
<keyword evidence="4" id="KW-1185">Reference proteome</keyword>
<dbReference type="EMBL" id="RYZI01000002">
    <property type="protein sequence ID" value="RWA14899.1"/>
    <property type="molecule type" value="Genomic_DNA"/>
</dbReference>
<protein>
    <recommendedName>
        <fullName evidence="2">Heterokaryon incompatibility domain-containing protein</fullName>
    </recommendedName>
</protein>
<gene>
    <name evidence="3" type="ORF">EKO27_g141</name>
</gene>
<evidence type="ECO:0000256" key="1">
    <source>
        <dbReference type="SAM" id="Phobius"/>
    </source>
</evidence>
<keyword evidence="1" id="KW-0812">Transmembrane</keyword>
<dbReference type="Proteomes" id="UP000286045">
    <property type="component" value="Unassembled WGS sequence"/>
</dbReference>
<feature type="domain" description="Heterokaryon incompatibility" evidence="2">
    <location>
        <begin position="331"/>
        <end position="461"/>
    </location>
</feature>
<feature type="transmembrane region" description="Helical" evidence="1">
    <location>
        <begin position="33"/>
        <end position="52"/>
    </location>
</feature>
<evidence type="ECO:0000313" key="4">
    <source>
        <dbReference type="Proteomes" id="UP000286045"/>
    </source>
</evidence>
<keyword evidence="1" id="KW-0472">Membrane</keyword>
<evidence type="ECO:0000313" key="3">
    <source>
        <dbReference type="EMBL" id="RWA14899.1"/>
    </source>
</evidence>
<organism evidence="3 4">
    <name type="scientific">Xylaria grammica</name>
    <dbReference type="NCBI Taxonomy" id="363999"/>
    <lineage>
        <taxon>Eukaryota</taxon>
        <taxon>Fungi</taxon>
        <taxon>Dikarya</taxon>
        <taxon>Ascomycota</taxon>
        <taxon>Pezizomycotina</taxon>
        <taxon>Sordariomycetes</taxon>
        <taxon>Xylariomycetidae</taxon>
        <taxon>Xylariales</taxon>
        <taxon>Xylariaceae</taxon>
        <taxon>Xylaria</taxon>
    </lineage>
</organism>
<dbReference type="PANTHER" id="PTHR24148:SF64">
    <property type="entry name" value="HETEROKARYON INCOMPATIBILITY DOMAIN-CONTAINING PROTEIN"/>
    <property type="match status" value="1"/>
</dbReference>
<reference evidence="3 4" key="1">
    <citation type="submission" date="2018-12" db="EMBL/GenBank/DDBJ databases">
        <title>Draft genome sequence of Xylaria grammica IHI A82.</title>
        <authorList>
            <person name="Buettner E."/>
            <person name="Kellner H."/>
        </authorList>
    </citation>
    <scope>NUCLEOTIDE SEQUENCE [LARGE SCALE GENOMIC DNA]</scope>
    <source>
        <strain evidence="3 4">IHI A82</strain>
    </source>
</reference>
<name>A0A439DKF8_9PEZI</name>
<dbReference type="PANTHER" id="PTHR24148">
    <property type="entry name" value="ANKYRIN REPEAT DOMAIN-CONTAINING PROTEIN 39 HOMOLOG-RELATED"/>
    <property type="match status" value="1"/>
</dbReference>
<proteinExistence type="predicted"/>
<dbReference type="InterPro" id="IPR010730">
    <property type="entry name" value="HET"/>
</dbReference>
<dbReference type="AlphaFoldDB" id="A0A439DKF8"/>